<organism evidence="2 3">
    <name type="scientific">Mycena pura</name>
    <dbReference type="NCBI Taxonomy" id="153505"/>
    <lineage>
        <taxon>Eukaryota</taxon>
        <taxon>Fungi</taxon>
        <taxon>Dikarya</taxon>
        <taxon>Basidiomycota</taxon>
        <taxon>Agaricomycotina</taxon>
        <taxon>Agaricomycetes</taxon>
        <taxon>Agaricomycetidae</taxon>
        <taxon>Agaricales</taxon>
        <taxon>Marasmiineae</taxon>
        <taxon>Mycenaceae</taxon>
        <taxon>Mycena</taxon>
    </lineage>
</organism>
<evidence type="ECO:0000313" key="3">
    <source>
        <dbReference type="Proteomes" id="UP001219525"/>
    </source>
</evidence>
<evidence type="ECO:0000313" key="2">
    <source>
        <dbReference type="EMBL" id="KAJ7192790.1"/>
    </source>
</evidence>
<evidence type="ECO:0000256" key="1">
    <source>
        <dbReference type="SAM" id="MobiDB-lite"/>
    </source>
</evidence>
<accession>A0AAD6UQR3</accession>
<proteinExistence type="predicted"/>
<protein>
    <submittedName>
        <fullName evidence="2">Uncharacterized protein</fullName>
    </submittedName>
</protein>
<gene>
    <name evidence="2" type="ORF">GGX14DRAFT_593810</name>
</gene>
<keyword evidence="3" id="KW-1185">Reference proteome</keyword>
<reference evidence="2" key="1">
    <citation type="submission" date="2023-03" db="EMBL/GenBank/DDBJ databases">
        <title>Massive genome expansion in bonnet fungi (Mycena s.s.) driven by repeated elements and novel gene families across ecological guilds.</title>
        <authorList>
            <consortium name="Lawrence Berkeley National Laboratory"/>
            <person name="Harder C.B."/>
            <person name="Miyauchi S."/>
            <person name="Viragh M."/>
            <person name="Kuo A."/>
            <person name="Thoen E."/>
            <person name="Andreopoulos B."/>
            <person name="Lu D."/>
            <person name="Skrede I."/>
            <person name="Drula E."/>
            <person name="Henrissat B."/>
            <person name="Morin E."/>
            <person name="Kohler A."/>
            <person name="Barry K."/>
            <person name="LaButti K."/>
            <person name="Morin E."/>
            <person name="Salamov A."/>
            <person name="Lipzen A."/>
            <person name="Mereny Z."/>
            <person name="Hegedus B."/>
            <person name="Baldrian P."/>
            <person name="Stursova M."/>
            <person name="Weitz H."/>
            <person name="Taylor A."/>
            <person name="Grigoriev I.V."/>
            <person name="Nagy L.G."/>
            <person name="Martin F."/>
            <person name="Kauserud H."/>
        </authorList>
    </citation>
    <scope>NUCLEOTIDE SEQUENCE</scope>
    <source>
        <strain evidence="2">9144</strain>
    </source>
</reference>
<name>A0AAD6UQR3_9AGAR</name>
<sequence length="261" mass="28753">MPPKIDLKKVGQLYKDTIAAIRDEAPTVEALEPQAIDWLKAARYNVMRQLEASYYQLKQTRANPANQPAYVDPRQSLQLNTDPVPKLLSPYCTAFQNNLRGLMTDCGFQNCTVSQLYPEWAIYICINFPTLLLPPPPPQTLHVEDEFSRPARGGSQKDDKAAVGTFTATNFGRLLMDARGESGTPRGSGSRKRHRAASAEVKEESDAGGGRRLRSTTRATSSATLRATSSATLRATSSATTLRSDGGNPRRSGRNRIKREE</sequence>
<dbReference type="AlphaFoldDB" id="A0AAD6UQR3"/>
<feature type="region of interest" description="Disordered" evidence="1">
    <location>
        <begin position="174"/>
        <end position="261"/>
    </location>
</feature>
<comment type="caution">
    <text evidence="2">The sequence shown here is derived from an EMBL/GenBank/DDBJ whole genome shotgun (WGS) entry which is preliminary data.</text>
</comment>
<dbReference type="EMBL" id="JARJCW010000115">
    <property type="protein sequence ID" value="KAJ7192790.1"/>
    <property type="molecule type" value="Genomic_DNA"/>
</dbReference>
<feature type="compositionally biased region" description="Low complexity" evidence="1">
    <location>
        <begin position="216"/>
        <end position="244"/>
    </location>
</feature>
<feature type="compositionally biased region" description="Basic residues" evidence="1">
    <location>
        <begin position="251"/>
        <end position="261"/>
    </location>
</feature>
<dbReference type="Proteomes" id="UP001219525">
    <property type="component" value="Unassembled WGS sequence"/>
</dbReference>